<sequence>MRSESVRAWAEDWRGRFVDTLPTILFFIALFWIVHLAFGSNYLLAVSPYTSLFQARLRKYNPPGQYARFVLVSALALVAARVAVIGVVPCIAVNLLMPFLLVFMRSSQLNPRRYFPYTMLFCFLELRPETLVDTFATQALVLATCCVTLIVTLAVAGRLQHHAQRARTRLHELVGRLADDLTRASKGGVGPNLSSELLRLRRDFARMAYTAREDSSAPVRVQNLLDMFATLAQRTAYLAGNFDWDASHQEEHARALSELGRLTHDLNAALEGDVSARCHRLIPRAQELLDGTGISEDRFRIFYQSYLNLVLLILRTAPDPHQRPWRLSASDLARVTSFRKRLSLESFEMRFSIRCGAVLAVSCASNLLFPVDHLYWFALHAFLLLQPFPHESLHRMRTRMVGTVIGCLFVHGLALLNLGWVEVTILGMFLVGPMYATKPGSVPSAFFATAYAVSMASVSIDDRYATTMRIASLMLAIATVATVNRLVCPTSERRLFVANFHQMIGMVGRYWRLIRLTLTHRVDTVVSSETLLHFQMLHTQATEFVESLDEAGEKDREIAELARYRDAADRALFCLWEIMCELEQLELLVRLHEVGDDERPLFERIIDLTEANCDPRRFGTGVDAAEEMLFELEEPDLRYVLEQYVDRAGELRLAIDDARGALVQRPTYVEEIRP</sequence>
<keyword evidence="2" id="KW-1003">Cell membrane</keyword>
<protein>
    <submittedName>
        <fullName evidence="9">FUSC family protein</fullName>
    </submittedName>
</protein>
<gene>
    <name evidence="9" type="ORF">K8U72_01715</name>
</gene>
<proteinExistence type="inferred from homology"/>
<feature type="transmembrane region" description="Helical" evidence="7">
    <location>
        <begin position="20"/>
        <end position="45"/>
    </location>
</feature>
<dbReference type="Proteomes" id="UP000697330">
    <property type="component" value="Unassembled WGS sequence"/>
</dbReference>
<feature type="transmembrane region" description="Helical" evidence="7">
    <location>
        <begin position="135"/>
        <end position="159"/>
    </location>
</feature>
<evidence type="ECO:0000256" key="4">
    <source>
        <dbReference type="ARBA" id="ARBA00022989"/>
    </source>
</evidence>
<evidence type="ECO:0000313" key="10">
    <source>
        <dbReference type="Proteomes" id="UP000697330"/>
    </source>
</evidence>
<dbReference type="Pfam" id="PF13515">
    <property type="entry name" value="FUSC_2"/>
    <property type="match status" value="1"/>
</dbReference>
<evidence type="ECO:0000256" key="5">
    <source>
        <dbReference type="ARBA" id="ARBA00023136"/>
    </source>
</evidence>
<evidence type="ECO:0000256" key="3">
    <source>
        <dbReference type="ARBA" id="ARBA00022692"/>
    </source>
</evidence>
<feature type="transmembrane region" description="Helical" evidence="7">
    <location>
        <begin position="440"/>
        <end position="458"/>
    </location>
</feature>
<name>A0A921GDZ5_9ACTN</name>
<comment type="subcellular location">
    <subcellularLocation>
        <location evidence="1">Cell membrane</location>
        <topology evidence="1">Multi-pass membrane protein</topology>
    </subcellularLocation>
</comment>
<dbReference type="PANTHER" id="PTHR30509:SF9">
    <property type="entry name" value="MULTIDRUG RESISTANCE PROTEIN MDTO"/>
    <property type="match status" value="1"/>
</dbReference>
<dbReference type="EMBL" id="DYWQ01000025">
    <property type="protein sequence ID" value="HJF44495.1"/>
    <property type="molecule type" value="Genomic_DNA"/>
</dbReference>
<dbReference type="GO" id="GO:0005886">
    <property type="term" value="C:plasma membrane"/>
    <property type="evidence" value="ECO:0007669"/>
    <property type="project" value="UniProtKB-SubCell"/>
</dbReference>
<reference evidence="9" key="2">
    <citation type="submission" date="2021-09" db="EMBL/GenBank/DDBJ databases">
        <authorList>
            <person name="Gilroy R."/>
        </authorList>
    </citation>
    <scope>NUCLEOTIDE SEQUENCE</scope>
    <source>
        <strain evidence="9">CHK124-7917</strain>
    </source>
</reference>
<keyword evidence="4 7" id="KW-1133">Transmembrane helix</keyword>
<dbReference type="AlphaFoldDB" id="A0A921GDZ5"/>
<accession>A0A921GDZ5</accession>
<evidence type="ECO:0000256" key="2">
    <source>
        <dbReference type="ARBA" id="ARBA00022475"/>
    </source>
</evidence>
<evidence type="ECO:0000259" key="8">
    <source>
        <dbReference type="Pfam" id="PF13515"/>
    </source>
</evidence>
<feature type="transmembrane region" description="Helical" evidence="7">
    <location>
        <begin position="401"/>
        <end position="420"/>
    </location>
</feature>
<dbReference type="InterPro" id="IPR049453">
    <property type="entry name" value="Memb_transporter_dom"/>
</dbReference>
<evidence type="ECO:0000256" key="1">
    <source>
        <dbReference type="ARBA" id="ARBA00004651"/>
    </source>
</evidence>
<feature type="transmembrane region" description="Helical" evidence="7">
    <location>
        <begin position="66"/>
        <end position="97"/>
    </location>
</feature>
<evidence type="ECO:0000313" key="9">
    <source>
        <dbReference type="EMBL" id="HJF44495.1"/>
    </source>
</evidence>
<feature type="domain" description="Integral membrane bound transporter" evidence="8">
    <location>
        <begin position="367"/>
        <end position="481"/>
    </location>
</feature>
<keyword evidence="5 7" id="KW-0472">Membrane</keyword>
<evidence type="ECO:0000256" key="7">
    <source>
        <dbReference type="SAM" id="Phobius"/>
    </source>
</evidence>
<evidence type="ECO:0000256" key="6">
    <source>
        <dbReference type="ARBA" id="ARBA00043993"/>
    </source>
</evidence>
<comment type="caution">
    <text evidence="9">The sequence shown here is derived from an EMBL/GenBank/DDBJ whole genome shotgun (WGS) entry which is preliminary data.</text>
</comment>
<dbReference type="PANTHER" id="PTHR30509">
    <property type="entry name" value="P-HYDROXYBENZOIC ACID EFFLUX PUMP SUBUNIT-RELATED"/>
    <property type="match status" value="1"/>
</dbReference>
<dbReference type="RefSeq" id="WP_274958546.1">
    <property type="nucleotide sequence ID" value="NZ_DYWQ01000025.1"/>
</dbReference>
<keyword evidence="3 7" id="KW-0812">Transmembrane</keyword>
<reference evidence="9" key="1">
    <citation type="journal article" date="2021" name="PeerJ">
        <title>Extensive microbial diversity within the chicken gut microbiome revealed by metagenomics and culture.</title>
        <authorList>
            <person name="Gilroy R."/>
            <person name="Ravi A."/>
            <person name="Getino M."/>
            <person name="Pursley I."/>
            <person name="Horton D.L."/>
            <person name="Alikhan N.F."/>
            <person name="Baker D."/>
            <person name="Gharbi K."/>
            <person name="Hall N."/>
            <person name="Watson M."/>
            <person name="Adriaenssens E.M."/>
            <person name="Foster-Nyarko E."/>
            <person name="Jarju S."/>
            <person name="Secka A."/>
            <person name="Antonio M."/>
            <person name="Oren A."/>
            <person name="Chaudhuri R.R."/>
            <person name="La Ragione R."/>
            <person name="Hildebrand F."/>
            <person name="Pallen M.J."/>
        </authorList>
    </citation>
    <scope>NUCLEOTIDE SEQUENCE</scope>
    <source>
        <strain evidence="9">CHK124-7917</strain>
    </source>
</reference>
<comment type="similarity">
    <text evidence="6">Belongs to the YccS/YhfK family.</text>
</comment>
<organism evidence="9 10">
    <name type="scientific">Thermophilibacter provencensis</name>
    <dbReference type="NCBI Taxonomy" id="1852386"/>
    <lineage>
        <taxon>Bacteria</taxon>
        <taxon>Bacillati</taxon>
        <taxon>Actinomycetota</taxon>
        <taxon>Coriobacteriia</taxon>
        <taxon>Coriobacteriales</taxon>
        <taxon>Atopobiaceae</taxon>
        <taxon>Thermophilibacter</taxon>
    </lineage>
</organism>